<dbReference type="AlphaFoldDB" id="A0AAV3QID9"/>
<accession>A0AAV3QID9</accession>
<feature type="compositionally biased region" description="Polar residues" evidence="1">
    <location>
        <begin position="86"/>
        <end position="101"/>
    </location>
</feature>
<evidence type="ECO:0000256" key="1">
    <source>
        <dbReference type="SAM" id="MobiDB-lite"/>
    </source>
</evidence>
<feature type="compositionally biased region" description="Low complexity" evidence="1">
    <location>
        <begin position="186"/>
        <end position="197"/>
    </location>
</feature>
<reference evidence="2 3" key="1">
    <citation type="submission" date="2024-01" db="EMBL/GenBank/DDBJ databases">
        <title>The complete chloroplast genome sequence of Lithospermum erythrorhizon: insights into the phylogenetic relationship among Boraginaceae species and the maternal lineages of purple gromwells.</title>
        <authorList>
            <person name="Okada T."/>
            <person name="Watanabe K."/>
        </authorList>
    </citation>
    <scope>NUCLEOTIDE SEQUENCE [LARGE SCALE GENOMIC DNA]</scope>
</reference>
<evidence type="ECO:0000313" key="2">
    <source>
        <dbReference type="EMBL" id="GAA0163825.1"/>
    </source>
</evidence>
<feature type="region of interest" description="Disordered" evidence="1">
    <location>
        <begin position="119"/>
        <end position="143"/>
    </location>
</feature>
<gene>
    <name evidence="2" type="ORF">LIER_19601</name>
</gene>
<proteinExistence type="predicted"/>
<protein>
    <submittedName>
        <fullName evidence="2">Uncharacterized protein</fullName>
    </submittedName>
</protein>
<keyword evidence="3" id="KW-1185">Reference proteome</keyword>
<dbReference type="EMBL" id="BAABME010004862">
    <property type="protein sequence ID" value="GAA0163825.1"/>
    <property type="molecule type" value="Genomic_DNA"/>
</dbReference>
<sequence length="328" mass="33488">MAGDEAVLRPPPAGGGHAHPPEPGDPFPSQTAAISHQNPKPATAQAPMHQQIAAISHQRPAILPAHNPAQTLPPPAHSTIDFRENPPTSQALEPSTSAQNLERISPPAAASVQTPTALVPQPCPIAQTPSAAQNPNAQTPSAVDAMRTPSAQKPIMHTPSAALIAPNPTVPTAQTPQLPPSAALIPQPCQSPPAAASMQTPTALIAQNPSAQNPTTQNPTALNLPTQNSLGLARASSQLPAPGPELASLVAVVPHPPCSAAAQVATQGHMHAAQAPLHQPSRTSSHAQGPATPGPSAQAPMLRPSYAHAALGLTSYWRDPAGIARPHY</sequence>
<feature type="region of interest" description="Disordered" evidence="1">
    <location>
        <begin position="266"/>
        <end position="301"/>
    </location>
</feature>
<dbReference type="Proteomes" id="UP001454036">
    <property type="component" value="Unassembled WGS sequence"/>
</dbReference>
<comment type="caution">
    <text evidence="2">The sequence shown here is derived from an EMBL/GenBank/DDBJ whole genome shotgun (WGS) entry which is preliminary data.</text>
</comment>
<name>A0AAV3QID9_LITER</name>
<feature type="region of interest" description="Disordered" evidence="1">
    <location>
        <begin position="1"/>
        <end position="101"/>
    </location>
</feature>
<feature type="compositionally biased region" description="Polar residues" evidence="1">
    <location>
        <begin position="127"/>
        <end position="141"/>
    </location>
</feature>
<feature type="compositionally biased region" description="Polar residues" evidence="1">
    <location>
        <begin position="28"/>
        <end position="40"/>
    </location>
</feature>
<organism evidence="2 3">
    <name type="scientific">Lithospermum erythrorhizon</name>
    <name type="common">Purple gromwell</name>
    <name type="synonym">Lithospermum officinale var. erythrorhizon</name>
    <dbReference type="NCBI Taxonomy" id="34254"/>
    <lineage>
        <taxon>Eukaryota</taxon>
        <taxon>Viridiplantae</taxon>
        <taxon>Streptophyta</taxon>
        <taxon>Embryophyta</taxon>
        <taxon>Tracheophyta</taxon>
        <taxon>Spermatophyta</taxon>
        <taxon>Magnoliopsida</taxon>
        <taxon>eudicotyledons</taxon>
        <taxon>Gunneridae</taxon>
        <taxon>Pentapetalae</taxon>
        <taxon>asterids</taxon>
        <taxon>lamiids</taxon>
        <taxon>Boraginales</taxon>
        <taxon>Boraginaceae</taxon>
        <taxon>Boraginoideae</taxon>
        <taxon>Lithospermeae</taxon>
        <taxon>Lithospermum</taxon>
    </lineage>
</organism>
<evidence type="ECO:0000313" key="3">
    <source>
        <dbReference type="Proteomes" id="UP001454036"/>
    </source>
</evidence>
<feature type="region of interest" description="Disordered" evidence="1">
    <location>
        <begin position="162"/>
        <end position="199"/>
    </location>
</feature>